<dbReference type="EMBL" id="JAOUSE010000048">
    <property type="protein sequence ID" value="MCU9595331.1"/>
    <property type="molecule type" value="Genomic_DNA"/>
</dbReference>
<dbReference type="PANTHER" id="PTHR39180:SF2">
    <property type="entry name" value="DUF1641 DOMAIN-CONTAINING PROTEIN"/>
    <property type="match status" value="1"/>
</dbReference>
<dbReference type="Proteomes" id="UP001208656">
    <property type="component" value="Unassembled WGS sequence"/>
</dbReference>
<keyword evidence="2" id="KW-1185">Reference proteome</keyword>
<name>A0ABT2WIN7_9BACI</name>
<accession>A0ABT2WIN7</accession>
<dbReference type="RefSeq" id="WP_263062118.1">
    <property type="nucleotide sequence ID" value="NZ_JAOUSE010000048.1"/>
</dbReference>
<evidence type="ECO:0000313" key="2">
    <source>
        <dbReference type="Proteomes" id="UP001208656"/>
    </source>
</evidence>
<evidence type="ECO:0000313" key="1">
    <source>
        <dbReference type="EMBL" id="MCU9595331.1"/>
    </source>
</evidence>
<proteinExistence type="predicted"/>
<dbReference type="PANTHER" id="PTHR39180">
    <property type="match status" value="1"/>
</dbReference>
<comment type="caution">
    <text evidence="1">The sequence shown here is derived from an EMBL/GenBank/DDBJ whole genome shotgun (WGS) entry which is preliminary data.</text>
</comment>
<sequence length="144" mass="16102">MSKVLEEENVQTTDVQSVKDERELLEQLLKPEVQKSITTLVELLPQLTDLVTTLAKSTETVKSLVTDERLQQDTVGAMKEFVGPVTNTVKQVAANVIEAKDRAEESQEVIGIFGLLKMLKDPQAQKLFRFLNAYLQVSAENAKK</sequence>
<protein>
    <submittedName>
        <fullName evidence="1">DUF1641 domain-containing protein</fullName>
    </submittedName>
</protein>
<reference evidence="1 2" key="1">
    <citation type="submission" date="2022-10" db="EMBL/GenBank/DDBJ databases">
        <title>Description of Fervidibacillus gen. nov. in the family Fervidibacillaceae fam. nov. with two species, Fervidibacillus albus sp. nov., and Fervidibacillus halotolerans sp. nov., isolated from tidal flat sediments.</title>
        <authorList>
            <person name="Kwon K.K."/>
            <person name="Yang S.-H."/>
        </authorList>
    </citation>
    <scope>NUCLEOTIDE SEQUENCE [LARGE SCALE GENOMIC DNA]</scope>
    <source>
        <strain evidence="1 2">DSM 23332</strain>
    </source>
</reference>
<gene>
    <name evidence="1" type="ORF">OEV82_12855</name>
</gene>
<organism evidence="1 2">
    <name type="scientific">Pallidibacillus thermolactis</name>
    <dbReference type="NCBI Taxonomy" id="251051"/>
    <lineage>
        <taxon>Bacteria</taxon>
        <taxon>Bacillati</taxon>
        <taxon>Bacillota</taxon>
        <taxon>Bacilli</taxon>
        <taxon>Bacillales</taxon>
        <taxon>Bacillaceae</taxon>
        <taxon>Pallidibacillus</taxon>
    </lineage>
</organism>